<accession>A0AAV9MN55</accession>
<comment type="caution">
    <text evidence="3">The sequence shown here is derived from an EMBL/GenBank/DDBJ whole genome shotgun (WGS) entry which is preliminary data.</text>
</comment>
<reference evidence="3 4" key="1">
    <citation type="submission" date="2023-10" db="EMBL/GenBank/DDBJ databases">
        <title>Genome-Wide Identification Analysis in wild type Solanum Pinnatisectum Reveals Some Genes Defensing Phytophthora Infestans.</title>
        <authorList>
            <person name="Sun C."/>
        </authorList>
    </citation>
    <scope>NUCLEOTIDE SEQUENCE [LARGE SCALE GENOMIC DNA]</scope>
    <source>
        <strain evidence="3">LQN</strain>
        <tissue evidence="3">Leaf</tissue>
    </source>
</reference>
<evidence type="ECO:0000256" key="1">
    <source>
        <dbReference type="SAM" id="MobiDB-lite"/>
    </source>
</evidence>
<dbReference type="Proteomes" id="UP001311915">
    <property type="component" value="Unassembled WGS sequence"/>
</dbReference>
<feature type="region of interest" description="Disordered" evidence="1">
    <location>
        <begin position="1"/>
        <end position="25"/>
    </location>
</feature>
<feature type="compositionally biased region" description="Basic and acidic residues" evidence="1">
    <location>
        <begin position="1"/>
        <end position="16"/>
    </location>
</feature>
<name>A0AAV9MN55_9SOLN</name>
<dbReference type="AlphaFoldDB" id="A0AAV9MN55"/>
<organism evidence="3 4">
    <name type="scientific">Solanum pinnatisectum</name>
    <name type="common">tansyleaf nightshade</name>
    <dbReference type="NCBI Taxonomy" id="50273"/>
    <lineage>
        <taxon>Eukaryota</taxon>
        <taxon>Viridiplantae</taxon>
        <taxon>Streptophyta</taxon>
        <taxon>Embryophyta</taxon>
        <taxon>Tracheophyta</taxon>
        <taxon>Spermatophyta</taxon>
        <taxon>Magnoliopsida</taxon>
        <taxon>eudicotyledons</taxon>
        <taxon>Gunneridae</taxon>
        <taxon>Pentapetalae</taxon>
        <taxon>asterids</taxon>
        <taxon>lamiids</taxon>
        <taxon>Solanales</taxon>
        <taxon>Solanaceae</taxon>
        <taxon>Solanoideae</taxon>
        <taxon>Solaneae</taxon>
        <taxon>Solanum</taxon>
    </lineage>
</organism>
<evidence type="ECO:0000256" key="2">
    <source>
        <dbReference type="SAM" id="Phobius"/>
    </source>
</evidence>
<keyword evidence="2" id="KW-0472">Membrane</keyword>
<feature type="transmembrane region" description="Helical" evidence="2">
    <location>
        <begin position="28"/>
        <end position="47"/>
    </location>
</feature>
<sequence length="100" mass="10972">MRKRGEERSNREREDGGGAWRSLPETPLLLSPAGAVGFLPMALVWLFGAGGRPLSFLVPADCRRNDKERMGKRRGEGVGACRKMERGGACRKKKMERGGG</sequence>
<keyword evidence="4" id="KW-1185">Reference proteome</keyword>
<evidence type="ECO:0000313" key="3">
    <source>
        <dbReference type="EMBL" id="KAK4739449.1"/>
    </source>
</evidence>
<keyword evidence="2" id="KW-1133">Transmembrane helix</keyword>
<evidence type="ECO:0000313" key="4">
    <source>
        <dbReference type="Proteomes" id="UP001311915"/>
    </source>
</evidence>
<proteinExistence type="predicted"/>
<protein>
    <submittedName>
        <fullName evidence="3">Uncharacterized protein</fullName>
    </submittedName>
</protein>
<dbReference type="EMBL" id="JAWPEI010000001">
    <property type="protein sequence ID" value="KAK4739449.1"/>
    <property type="molecule type" value="Genomic_DNA"/>
</dbReference>
<keyword evidence="2" id="KW-0812">Transmembrane</keyword>
<gene>
    <name evidence="3" type="ORF">R3W88_003146</name>
</gene>